<dbReference type="Pfam" id="PF01370">
    <property type="entry name" value="Epimerase"/>
    <property type="match status" value="1"/>
</dbReference>
<keyword evidence="5" id="KW-1185">Reference proteome</keyword>
<evidence type="ECO:0000256" key="2">
    <source>
        <dbReference type="ARBA" id="ARBA00007637"/>
    </source>
</evidence>
<evidence type="ECO:0000256" key="1">
    <source>
        <dbReference type="ARBA" id="ARBA00005125"/>
    </source>
</evidence>
<evidence type="ECO:0000313" key="5">
    <source>
        <dbReference type="Proteomes" id="UP000428803"/>
    </source>
</evidence>
<comment type="pathway">
    <text evidence="1">Bacterial outer membrane biogenesis; LPS O-antigen biosynthesis.</text>
</comment>
<gene>
    <name evidence="4" type="ORF">EUU25_13505</name>
</gene>
<dbReference type="KEGG" id="slaa:EUU25_13505"/>
<reference evidence="5" key="1">
    <citation type="submission" date="2019-01" db="EMBL/GenBank/DDBJ databases">
        <title>Sphingorhabdus lacus sp.nov., isolated from an oligotrophic freshwater lake.</title>
        <authorList>
            <person name="Park M."/>
        </authorList>
    </citation>
    <scope>NUCLEOTIDE SEQUENCE [LARGE SCALE GENOMIC DNA]</scope>
    <source>
        <strain evidence="5">IMCC1753</strain>
    </source>
</reference>
<dbReference type="InterPro" id="IPR001509">
    <property type="entry name" value="Epimerase_deHydtase"/>
</dbReference>
<organism evidence="4 5">
    <name type="scientific">Sphingorhabdus lacus</name>
    <dbReference type="NCBI Taxonomy" id="392610"/>
    <lineage>
        <taxon>Bacteria</taxon>
        <taxon>Pseudomonadati</taxon>
        <taxon>Pseudomonadota</taxon>
        <taxon>Alphaproteobacteria</taxon>
        <taxon>Sphingomonadales</taxon>
        <taxon>Sphingomonadaceae</taxon>
        <taxon>Sphingorhabdus</taxon>
    </lineage>
</organism>
<dbReference type="InterPro" id="IPR036291">
    <property type="entry name" value="NAD(P)-bd_dom_sf"/>
</dbReference>
<dbReference type="EMBL" id="CP035733">
    <property type="protein sequence ID" value="QGY81536.1"/>
    <property type="molecule type" value="Genomic_DNA"/>
</dbReference>
<dbReference type="Gene3D" id="3.40.50.720">
    <property type="entry name" value="NAD(P)-binding Rossmann-like Domain"/>
    <property type="match status" value="1"/>
</dbReference>
<dbReference type="PANTHER" id="PTHR43000">
    <property type="entry name" value="DTDP-D-GLUCOSE 4,6-DEHYDRATASE-RELATED"/>
    <property type="match status" value="1"/>
</dbReference>
<dbReference type="SUPFAM" id="SSF51735">
    <property type="entry name" value="NAD(P)-binding Rossmann-fold domains"/>
    <property type="match status" value="1"/>
</dbReference>
<proteinExistence type="inferred from homology"/>
<accession>A0A6I6LBX4</accession>
<sequence>MSRPQPNRGSGAAVTGQRIAVTGASGAIGSRLIALLKSRGFSVVALQRDAGFTHGEDIDIRPFTLADSVETMAEHLHDVDQLVHLAAIIPGKVPGDEGDAALWNVNVLGTQRLVEAMALAKVKRLVLTGTANVYRSDQAEASEESPFGPQSRVLYLASKAAQEWLAASMCNEHDIDHAILRISSVIGDGRSIIDKLACDLASGIPVHIQDGAAFGADFIDCEDVCAGLLLAVETELNGVYNLSSGKRTELIDIVIKLAEILGRPSDAIQMVHANRAPDTGFPAINSDRLQSFGFAPKPLFTVLQRIAESATSRVKTA</sequence>
<evidence type="ECO:0000259" key="3">
    <source>
        <dbReference type="Pfam" id="PF01370"/>
    </source>
</evidence>
<comment type="similarity">
    <text evidence="2">Belongs to the NAD(P)-dependent epimerase/dehydratase family.</text>
</comment>
<protein>
    <submittedName>
        <fullName evidence="4">NAD(P)-dependent oxidoreductase</fullName>
    </submittedName>
</protein>
<dbReference type="CDD" id="cd08946">
    <property type="entry name" value="SDR_e"/>
    <property type="match status" value="1"/>
</dbReference>
<name>A0A6I6LBX4_9SPHN</name>
<evidence type="ECO:0000313" key="4">
    <source>
        <dbReference type="EMBL" id="QGY81536.1"/>
    </source>
</evidence>
<feature type="domain" description="NAD-dependent epimerase/dehydratase" evidence="3">
    <location>
        <begin position="19"/>
        <end position="242"/>
    </location>
</feature>
<dbReference type="AlphaFoldDB" id="A0A6I6LBX4"/>
<dbReference type="Proteomes" id="UP000428803">
    <property type="component" value="Chromosome"/>
</dbReference>